<evidence type="ECO:0008006" key="4">
    <source>
        <dbReference type="Google" id="ProtNLM"/>
    </source>
</evidence>
<reference evidence="2 3" key="1">
    <citation type="submission" date="2006-02" db="EMBL/GenBank/DDBJ databases">
        <authorList>
            <person name="Moran M.A."/>
            <person name="Kjelleberg S."/>
            <person name="Egan S."/>
            <person name="Saunders N."/>
            <person name="Thomas T."/>
            <person name="Ferriera S."/>
            <person name="Johnson J."/>
            <person name="Kravitz S."/>
            <person name="Halpern A."/>
            <person name="Remington K."/>
            <person name="Beeson K."/>
            <person name="Tran B."/>
            <person name="Rogers Y.-H."/>
            <person name="Friedman R."/>
            <person name="Venter J.C."/>
        </authorList>
    </citation>
    <scope>NUCLEOTIDE SEQUENCE [LARGE SCALE GENOMIC DNA]</scope>
    <source>
        <strain evidence="2 3">D2</strain>
    </source>
</reference>
<dbReference type="EMBL" id="AAOH01000007">
    <property type="protein sequence ID" value="EAR27158.1"/>
    <property type="molecule type" value="Genomic_DNA"/>
</dbReference>
<dbReference type="AlphaFoldDB" id="A4CDW6"/>
<keyword evidence="3" id="KW-1185">Reference proteome</keyword>
<dbReference type="RefSeq" id="WP_009839021.1">
    <property type="nucleotide sequence ID" value="NZ_AAOH01000007.1"/>
</dbReference>
<keyword evidence="1" id="KW-0732">Signal</keyword>
<dbReference type="HOGENOM" id="CLU_2993398_0_0_6"/>
<feature type="signal peptide" evidence="1">
    <location>
        <begin position="1"/>
        <end position="25"/>
    </location>
</feature>
<gene>
    <name evidence="2" type="ORF">PTD2_05790</name>
</gene>
<evidence type="ECO:0000313" key="2">
    <source>
        <dbReference type="EMBL" id="EAR27158.1"/>
    </source>
</evidence>
<evidence type="ECO:0000256" key="1">
    <source>
        <dbReference type="SAM" id="SignalP"/>
    </source>
</evidence>
<sequence length="57" mass="5991">MKKSIKSTLKIIALSATVLSFSAIAAVPEGWTKGCVGSYLEYRDGKGNYVIVHGGCA</sequence>
<comment type="caution">
    <text evidence="2">The sequence shown here is derived from an EMBL/GenBank/DDBJ whole genome shotgun (WGS) entry which is preliminary data.</text>
</comment>
<protein>
    <recommendedName>
        <fullName evidence="4">Orphan protein</fullName>
    </recommendedName>
</protein>
<dbReference type="STRING" id="87626.PTD2_05790"/>
<organism evidence="2 3">
    <name type="scientific">Pseudoalteromonas tunicata D2</name>
    <dbReference type="NCBI Taxonomy" id="87626"/>
    <lineage>
        <taxon>Bacteria</taxon>
        <taxon>Pseudomonadati</taxon>
        <taxon>Pseudomonadota</taxon>
        <taxon>Gammaproteobacteria</taxon>
        <taxon>Alteromonadales</taxon>
        <taxon>Pseudoalteromonadaceae</taxon>
        <taxon>Pseudoalteromonas</taxon>
    </lineage>
</organism>
<feature type="chain" id="PRO_5002667266" description="Orphan protein" evidence="1">
    <location>
        <begin position="26"/>
        <end position="57"/>
    </location>
</feature>
<dbReference type="Proteomes" id="UP000006201">
    <property type="component" value="Unassembled WGS sequence"/>
</dbReference>
<name>A4CDW6_9GAMM</name>
<proteinExistence type="predicted"/>
<accession>A4CDW6</accession>
<evidence type="ECO:0000313" key="3">
    <source>
        <dbReference type="Proteomes" id="UP000006201"/>
    </source>
</evidence>